<dbReference type="GO" id="GO:0019888">
    <property type="term" value="F:protein phosphatase regulator activity"/>
    <property type="evidence" value="ECO:0007669"/>
    <property type="project" value="TreeGrafter"/>
</dbReference>
<protein>
    <submittedName>
        <fullName evidence="4">Uncharacterized protein</fullName>
    </submittedName>
</protein>
<evidence type="ECO:0000256" key="2">
    <source>
        <dbReference type="ARBA" id="ARBA00023306"/>
    </source>
</evidence>
<feature type="region of interest" description="Disordered" evidence="3">
    <location>
        <begin position="605"/>
        <end position="657"/>
    </location>
</feature>
<dbReference type="Pfam" id="PF04499">
    <property type="entry name" value="SAPS"/>
    <property type="match status" value="1"/>
</dbReference>
<feature type="compositionally biased region" description="Basic and acidic residues" evidence="3">
    <location>
        <begin position="638"/>
        <end position="649"/>
    </location>
</feature>
<dbReference type="EMBL" id="QKXF01000374">
    <property type="protein sequence ID" value="RQM11956.1"/>
    <property type="molecule type" value="Genomic_DNA"/>
</dbReference>
<comment type="similarity">
    <text evidence="1">Belongs to the SAPS family.</text>
</comment>
<evidence type="ECO:0000256" key="3">
    <source>
        <dbReference type="SAM" id="MobiDB-lite"/>
    </source>
</evidence>
<dbReference type="PANTHER" id="PTHR12634">
    <property type="entry name" value="SIT4 YEAST -ASSOCIATING PROTEIN-RELATED"/>
    <property type="match status" value="1"/>
</dbReference>
<gene>
    <name evidence="4" type="ORF">DD237_007747</name>
</gene>
<feature type="compositionally biased region" description="Polar residues" evidence="3">
    <location>
        <begin position="797"/>
        <end position="815"/>
    </location>
</feature>
<keyword evidence="2" id="KW-0131">Cell cycle</keyword>
<dbReference type="GO" id="GO:0019903">
    <property type="term" value="F:protein phosphatase binding"/>
    <property type="evidence" value="ECO:0007669"/>
    <property type="project" value="InterPro"/>
</dbReference>
<accession>A0A425C4N4</accession>
<feature type="compositionally biased region" description="Low complexity" evidence="3">
    <location>
        <begin position="741"/>
        <end position="796"/>
    </location>
</feature>
<dbReference type="Proteomes" id="UP000286097">
    <property type="component" value="Unassembled WGS sequence"/>
</dbReference>
<name>A0A425C4N4_9STRA</name>
<feature type="region of interest" description="Disordered" evidence="3">
    <location>
        <begin position="207"/>
        <end position="230"/>
    </location>
</feature>
<reference evidence="4 5" key="1">
    <citation type="submission" date="2018-06" db="EMBL/GenBank/DDBJ databases">
        <title>Comparative genomics of downy mildews reveals potential adaptations to biotrophy.</title>
        <authorList>
            <person name="Fletcher K."/>
            <person name="Klosterman S.J."/>
            <person name="Derevnina L."/>
            <person name="Martin F."/>
            <person name="Koike S."/>
            <person name="Reyes Chin-Wo S."/>
            <person name="Mou B."/>
            <person name="Michelmore R."/>
        </authorList>
    </citation>
    <scope>NUCLEOTIDE SEQUENCE [LARGE SCALE GENOMIC DNA]</scope>
    <source>
        <strain evidence="4 5">R13</strain>
    </source>
</reference>
<evidence type="ECO:0000313" key="5">
    <source>
        <dbReference type="Proteomes" id="UP000286097"/>
    </source>
</evidence>
<comment type="caution">
    <text evidence="4">The sequence shown here is derived from an EMBL/GenBank/DDBJ whole genome shotgun (WGS) entry which is preliminary data.</text>
</comment>
<sequence length="892" mass="96954">MADEGNVWGQGSSLFNISSPLNDLLEKDDFTLEQVLQEDELVQEVKTRNTKLIDFLSQESIVHQLVEYVVRSPEDKSDDLRTLKYPYMSCEVICCDISSITDTLVTASDGKIVDALFEFLYKLDELLDPRLAGYFEKIVMMLMVRKPQEMTTLLNKNSDKLLAGFAHHVANFSVAELLKRLLQPYQADYMDDCMDFPGMSMGFPPSNSWYGGEDEEGLSESETPTASKEKTLTWQSEPTVVDLLLTTLEDMKVDSDAHKHASEVLVDIIHCGTRAQQTDPASPASSSAPVSFALLEHLETKEIADKLVALAVPVHGAADSSVSSMSGAISVLSALLSRATNAQYSAADEVPPVVACTVERLPQICTILQGDEVDAGTIRNQRHQEVPRLGLRRLKMVGLIVLLMQSKYQKVDSALLEQQAIGICLDLFFKFELVNMLHADIESMIIGILESGSHDLLVGLVKEARLLSRIIEAHEKNKEATAVAKGFSLGYVGHLHRICNTLMTMLEDMRGSTNEEGSLNEMRHADTVLEVFEEDEGTWKRWEELSSKVLAPIYERERMPLGGVTVSQGGEDPYSVMGFNQNDELLNAQFAEMLGASGFGSDPNGFDTDFDVKDTDTPMLPEIMNDSSSSEEEDEEELARQESAPKDSEGGVGVDRWASFESGGSWAKFEGTFEDIPFEPIPGMENDGFNDDEPVPPVVTTADLAVNHRGAAAAAAEPTKVAAIPATEKATTDKMPVETTLETSATTESTPLVETTLETPATTESTTTTETPLETPATTESTPSLETTLETPAATESMPTVETTLETPAATISTPSLETTLETPAATESTPTMESTLETPATTEPTTTVDTETETKTQTATDASSLEEAPSAEAETEVKEISADAAAPEAQA</sequence>
<evidence type="ECO:0000256" key="1">
    <source>
        <dbReference type="ARBA" id="ARBA00006180"/>
    </source>
</evidence>
<organism evidence="4 5">
    <name type="scientific">Peronospora effusa</name>
    <dbReference type="NCBI Taxonomy" id="542832"/>
    <lineage>
        <taxon>Eukaryota</taxon>
        <taxon>Sar</taxon>
        <taxon>Stramenopiles</taxon>
        <taxon>Oomycota</taxon>
        <taxon>Peronosporomycetes</taxon>
        <taxon>Peronosporales</taxon>
        <taxon>Peronosporaceae</taxon>
        <taxon>Peronospora</taxon>
    </lineage>
</organism>
<dbReference type="AlphaFoldDB" id="A0A425C4N4"/>
<feature type="compositionally biased region" description="Low complexity" evidence="3">
    <location>
        <begin position="816"/>
        <end position="873"/>
    </location>
</feature>
<dbReference type="InterPro" id="IPR007587">
    <property type="entry name" value="SAPS"/>
</dbReference>
<feature type="region of interest" description="Disordered" evidence="3">
    <location>
        <begin position="741"/>
        <end position="892"/>
    </location>
</feature>
<dbReference type="PANTHER" id="PTHR12634:SF8">
    <property type="entry name" value="FIERY MOUNTAIN, ISOFORM D"/>
    <property type="match status" value="1"/>
</dbReference>
<evidence type="ECO:0000313" key="4">
    <source>
        <dbReference type="EMBL" id="RQM11956.1"/>
    </source>
</evidence>
<dbReference type="VEuPathDB" id="FungiDB:DD237_007747"/>
<proteinExistence type="inferred from homology"/>